<gene>
    <name evidence="2" type="ORF">PLEPLA_LOCUS45288</name>
</gene>
<accession>A0A9N7VX87</accession>
<dbReference type="Proteomes" id="UP001153269">
    <property type="component" value="Unassembled WGS sequence"/>
</dbReference>
<evidence type="ECO:0000313" key="3">
    <source>
        <dbReference type="Proteomes" id="UP001153269"/>
    </source>
</evidence>
<organism evidence="2 3">
    <name type="scientific">Pleuronectes platessa</name>
    <name type="common">European plaice</name>
    <dbReference type="NCBI Taxonomy" id="8262"/>
    <lineage>
        <taxon>Eukaryota</taxon>
        <taxon>Metazoa</taxon>
        <taxon>Chordata</taxon>
        <taxon>Craniata</taxon>
        <taxon>Vertebrata</taxon>
        <taxon>Euteleostomi</taxon>
        <taxon>Actinopterygii</taxon>
        <taxon>Neopterygii</taxon>
        <taxon>Teleostei</taxon>
        <taxon>Neoteleostei</taxon>
        <taxon>Acanthomorphata</taxon>
        <taxon>Carangaria</taxon>
        <taxon>Pleuronectiformes</taxon>
        <taxon>Pleuronectoidei</taxon>
        <taxon>Pleuronectidae</taxon>
        <taxon>Pleuronectes</taxon>
    </lineage>
</organism>
<evidence type="ECO:0000313" key="2">
    <source>
        <dbReference type="EMBL" id="CAB1457464.1"/>
    </source>
</evidence>
<feature type="region of interest" description="Disordered" evidence="1">
    <location>
        <begin position="1"/>
        <end position="42"/>
    </location>
</feature>
<protein>
    <submittedName>
        <fullName evidence="2">Uncharacterized protein</fullName>
    </submittedName>
</protein>
<evidence type="ECO:0000256" key="1">
    <source>
        <dbReference type="SAM" id="MobiDB-lite"/>
    </source>
</evidence>
<dbReference type="AlphaFoldDB" id="A0A9N7VX87"/>
<name>A0A9N7VX87_PLEPL</name>
<feature type="compositionally biased region" description="Basic and acidic residues" evidence="1">
    <location>
        <begin position="12"/>
        <end position="41"/>
    </location>
</feature>
<sequence>MIKQLSLAGGEKSWEKQNPSDKRRSKVKDRLTSGNVEERTRTGITSNLATAFLSPGSPVRCKNIVNTSKTEETNLKFPDAPQLPKLQLITCNCALLSLTPPRIRRIRASG</sequence>
<dbReference type="EMBL" id="CADEAL010004343">
    <property type="protein sequence ID" value="CAB1457464.1"/>
    <property type="molecule type" value="Genomic_DNA"/>
</dbReference>
<reference evidence="2" key="1">
    <citation type="submission" date="2020-03" db="EMBL/GenBank/DDBJ databases">
        <authorList>
            <person name="Weist P."/>
        </authorList>
    </citation>
    <scope>NUCLEOTIDE SEQUENCE</scope>
</reference>
<comment type="caution">
    <text evidence="2">The sequence shown here is derived from an EMBL/GenBank/DDBJ whole genome shotgun (WGS) entry which is preliminary data.</text>
</comment>
<proteinExistence type="predicted"/>
<keyword evidence="3" id="KW-1185">Reference proteome</keyword>